<proteinExistence type="predicted"/>
<feature type="transmembrane region" description="Helical" evidence="1">
    <location>
        <begin position="75"/>
        <end position="93"/>
    </location>
</feature>
<evidence type="ECO:0000256" key="1">
    <source>
        <dbReference type="SAM" id="Phobius"/>
    </source>
</evidence>
<keyword evidence="3" id="KW-1185">Reference proteome</keyword>
<sequence>MCRINMNRRNFVYPTSYRLRKAEPKITHEREKILGAWERSLHASRLGTDFHRRKSLHFMLNGQQVNNLNLPYTYMYMYVVFVPAYVQFFLWRIPHSVLHDEMPYRALRDRNQPEKDERVRKKLLYASLSTSYYQ</sequence>
<dbReference type="EMBL" id="JAHXZJ010000001">
    <property type="protein sequence ID" value="KAH0568200.1"/>
    <property type="molecule type" value="Genomic_DNA"/>
</dbReference>
<keyword evidence="1" id="KW-0812">Transmembrane</keyword>
<name>A0AAV7J600_COTGL</name>
<organism evidence="2 3">
    <name type="scientific">Cotesia glomerata</name>
    <name type="common">Lepidopteran parasitic wasp</name>
    <name type="synonym">Apanteles glomeratus</name>
    <dbReference type="NCBI Taxonomy" id="32391"/>
    <lineage>
        <taxon>Eukaryota</taxon>
        <taxon>Metazoa</taxon>
        <taxon>Ecdysozoa</taxon>
        <taxon>Arthropoda</taxon>
        <taxon>Hexapoda</taxon>
        <taxon>Insecta</taxon>
        <taxon>Pterygota</taxon>
        <taxon>Neoptera</taxon>
        <taxon>Endopterygota</taxon>
        <taxon>Hymenoptera</taxon>
        <taxon>Apocrita</taxon>
        <taxon>Ichneumonoidea</taxon>
        <taxon>Braconidae</taxon>
        <taxon>Microgastrinae</taxon>
        <taxon>Cotesia</taxon>
    </lineage>
</organism>
<dbReference type="Proteomes" id="UP000826195">
    <property type="component" value="Unassembled WGS sequence"/>
</dbReference>
<comment type="caution">
    <text evidence="2">The sequence shown here is derived from an EMBL/GenBank/DDBJ whole genome shotgun (WGS) entry which is preliminary data.</text>
</comment>
<dbReference type="AlphaFoldDB" id="A0AAV7J600"/>
<evidence type="ECO:0000313" key="2">
    <source>
        <dbReference type="EMBL" id="KAH0568200.1"/>
    </source>
</evidence>
<keyword evidence="1" id="KW-1133">Transmembrane helix</keyword>
<accession>A0AAV7J600</accession>
<gene>
    <name evidence="2" type="ORF">KQX54_019554</name>
</gene>
<reference evidence="2 3" key="1">
    <citation type="journal article" date="2021" name="J. Hered.">
        <title>A chromosome-level genome assembly of the parasitoid wasp, Cotesia glomerata (Hymenoptera: Braconidae).</title>
        <authorList>
            <person name="Pinto B.J."/>
            <person name="Weis J.J."/>
            <person name="Gamble T."/>
            <person name="Ode P.J."/>
            <person name="Paul R."/>
            <person name="Zaspel J.M."/>
        </authorList>
    </citation>
    <scope>NUCLEOTIDE SEQUENCE [LARGE SCALE GENOMIC DNA]</scope>
    <source>
        <strain evidence="2">CgM1</strain>
    </source>
</reference>
<protein>
    <submittedName>
        <fullName evidence="2">Uncharacterized protein</fullName>
    </submittedName>
</protein>
<keyword evidence="1" id="KW-0472">Membrane</keyword>
<evidence type="ECO:0000313" key="3">
    <source>
        <dbReference type="Proteomes" id="UP000826195"/>
    </source>
</evidence>